<name>A0A6J4R4T4_9ACTN</name>
<evidence type="ECO:0000256" key="1">
    <source>
        <dbReference type="SAM" id="MobiDB-lite"/>
    </source>
</evidence>
<proteinExistence type="predicted"/>
<reference evidence="2" key="1">
    <citation type="submission" date="2020-02" db="EMBL/GenBank/DDBJ databases">
        <authorList>
            <person name="Meier V. D."/>
        </authorList>
    </citation>
    <scope>NUCLEOTIDE SEQUENCE</scope>
    <source>
        <strain evidence="2">AVDCRST_MAG14</strain>
    </source>
</reference>
<feature type="non-terminal residue" evidence="2">
    <location>
        <position position="1"/>
    </location>
</feature>
<feature type="compositionally biased region" description="Low complexity" evidence="1">
    <location>
        <begin position="1"/>
        <end position="21"/>
    </location>
</feature>
<dbReference type="AlphaFoldDB" id="A0A6J4R4T4"/>
<feature type="region of interest" description="Disordered" evidence="1">
    <location>
        <begin position="1"/>
        <end position="29"/>
    </location>
</feature>
<feature type="non-terminal residue" evidence="2">
    <location>
        <position position="29"/>
    </location>
</feature>
<accession>A0A6J4R4T4</accession>
<organism evidence="2">
    <name type="scientific">uncultured Rubrobacteraceae bacterium</name>
    <dbReference type="NCBI Taxonomy" id="349277"/>
    <lineage>
        <taxon>Bacteria</taxon>
        <taxon>Bacillati</taxon>
        <taxon>Actinomycetota</taxon>
        <taxon>Rubrobacteria</taxon>
        <taxon>Rubrobacterales</taxon>
        <taxon>Rubrobacteraceae</taxon>
        <taxon>environmental samples</taxon>
    </lineage>
</organism>
<protein>
    <submittedName>
        <fullName evidence="2">Uncharacterized protein</fullName>
    </submittedName>
</protein>
<sequence>WTSPTLRRSSLAALAASAPRPCAGTRRGP</sequence>
<gene>
    <name evidence="2" type="ORF">AVDCRST_MAG14-2286</name>
</gene>
<evidence type="ECO:0000313" key="2">
    <source>
        <dbReference type="EMBL" id="CAA9460130.1"/>
    </source>
</evidence>
<dbReference type="EMBL" id="CADCVG010000093">
    <property type="protein sequence ID" value="CAA9460130.1"/>
    <property type="molecule type" value="Genomic_DNA"/>
</dbReference>